<evidence type="ECO:0000256" key="9">
    <source>
        <dbReference type="HAMAP-Rule" id="MF_00422"/>
    </source>
</evidence>
<dbReference type="GO" id="GO:0043952">
    <property type="term" value="P:protein transport by the Sec complex"/>
    <property type="evidence" value="ECO:0007669"/>
    <property type="project" value="UniProtKB-UniRule"/>
</dbReference>
<sequence>MAKQIDNLKSGSDQWKTILAVVVVIATLALYYVNPLNFNSLTKVLVTLAFFIAAGGIFTKSSQGDTFVHFLKETRIELRKVVWPTREETLKTTGIIMIAVIVVAIFLWIVDAFFTWGVQSISSINIF</sequence>
<name>A0A0M4LZD3_9GAMM</name>
<dbReference type="KEGG" id="tsn:W908_02235"/>
<comment type="subcellular location">
    <subcellularLocation>
        <location evidence="1">Membrane</location>
    </subcellularLocation>
</comment>
<organism evidence="10 11">
    <name type="scientific">Candidatus Pseudothioglobus singularis PS1</name>
    <dbReference type="NCBI Taxonomy" id="1125411"/>
    <lineage>
        <taxon>Bacteria</taxon>
        <taxon>Pseudomonadati</taxon>
        <taxon>Pseudomonadota</taxon>
        <taxon>Gammaproteobacteria</taxon>
        <taxon>Candidatus Pseudothioglobaceae</taxon>
        <taxon>Candidatus Pseudothioglobus</taxon>
    </lineage>
</organism>
<keyword evidence="4 9" id="KW-0812">Transmembrane</keyword>
<dbReference type="GO" id="GO:0065002">
    <property type="term" value="P:intracellular protein transmembrane transport"/>
    <property type="evidence" value="ECO:0007669"/>
    <property type="project" value="UniProtKB-UniRule"/>
</dbReference>
<evidence type="ECO:0000256" key="6">
    <source>
        <dbReference type="ARBA" id="ARBA00022989"/>
    </source>
</evidence>
<keyword evidence="6 9" id="KW-1133">Transmembrane helix</keyword>
<dbReference type="PANTHER" id="PTHR33910">
    <property type="entry name" value="PROTEIN TRANSLOCASE SUBUNIT SECE"/>
    <property type="match status" value="1"/>
</dbReference>
<dbReference type="PATRIC" id="fig|1125411.7.peg.438"/>
<feature type="transmembrane region" description="Helical" evidence="9">
    <location>
        <begin position="40"/>
        <end position="58"/>
    </location>
</feature>
<dbReference type="InterPro" id="IPR001901">
    <property type="entry name" value="Translocase_SecE/Sec61-g"/>
</dbReference>
<dbReference type="Pfam" id="PF00584">
    <property type="entry name" value="SecE"/>
    <property type="match status" value="1"/>
</dbReference>
<evidence type="ECO:0000256" key="5">
    <source>
        <dbReference type="ARBA" id="ARBA00022927"/>
    </source>
</evidence>
<comment type="caution">
    <text evidence="9">Lacks conserved residue(s) required for the propagation of feature annotation.</text>
</comment>
<dbReference type="STRING" id="1125411.W908_02235"/>
<dbReference type="Gene3D" id="1.20.5.1030">
    <property type="entry name" value="Preprotein translocase secy subunit"/>
    <property type="match status" value="1"/>
</dbReference>
<keyword evidence="2 9" id="KW-0813">Transport</keyword>
<feature type="transmembrane region" description="Helical" evidence="9">
    <location>
        <begin position="15"/>
        <end position="33"/>
    </location>
</feature>
<protein>
    <recommendedName>
        <fullName evidence="9">Protein translocase subunit SecE</fullName>
    </recommendedName>
</protein>
<evidence type="ECO:0000313" key="10">
    <source>
        <dbReference type="EMBL" id="ALE01524.1"/>
    </source>
</evidence>
<feature type="transmembrane region" description="Helical" evidence="9">
    <location>
        <begin position="95"/>
        <end position="118"/>
    </location>
</feature>
<dbReference type="PRINTS" id="PR01650">
    <property type="entry name" value="SECETRNLCASE"/>
</dbReference>
<evidence type="ECO:0000313" key="11">
    <source>
        <dbReference type="Proteomes" id="UP000068905"/>
    </source>
</evidence>
<dbReference type="GO" id="GO:0005886">
    <property type="term" value="C:plasma membrane"/>
    <property type="evidence" value="ECO:0007669"/>
    <property type="project" value="UniProtKB-UniRule"/>
</dbReference>
<dbReference type="HAMAP" id="MF_00422">
    <property type="entry name" value="SecE"/>
    <property type="match status" value="1"/>
</dbReference>
<keyword evidence="7 9" id="KW-0811">Translocation</keyword>
<comment type="function">
    <text evidence="9">Essential subunit of the Sec protein translocation channel SecYEG. Clamps together the 2 halves of SecY. May contact the channel plug during translocation.</text>
</comment>
<proteinExistence type="inferred from homology"/>
<dbReference type="NCBIfam" id="TIGR00964">
    <property type="entry name" value="secE_bact"/>
    <property type="match status" value="1"/>
</dbReference>
<evidence type="ECO:0000256" key="8">
    <source>
        <dbReference type="ARBA" id="ARBA00023136"/>
    </source>
</evidence>
<dbReference type="GO" id="GO:0006605">
    <property type="term" value="P:protein targeting"/>
    <property type="evidence" value="ECO:0007669"/>
    <property type="project" value="UniProtKB-UniRule"/>
</dbReference>
<dbReference type="OrthoDB" id="9806365at2"/>
<reference evidence="10 11" key="1">
    <citation type="journal article" date="2015" name="Genome Announc.">
        <title>Genome Sequence of 'Candidatus Thioglobus singularis' Strain PS1, a Mixotroph from the SUP05 Clade of Marine Gammaproteobacteria.</title>
        <authorList>
            <person name="Marshall K.T."/>
            <person name="Morris R.M."/>
        </authorList>
    </citation>
    <scope>NUCLEOTIDE SEQUENCE [LARGE SCALE GENOMIC DNA]</scope>
    <source>
        <strain evidence="10 11">PS1</strain>
    </source>
</reference>
<accession>A0A0M4LZD3</accession>
<evidence type="ECO:0000256" key="7">
    <source>
        <dbReference type="ARBA" id="ARBA00023010"/>
    </source>
</evidence>
<dbReference type="Proteomes" id="UP000068905">
    <property type="component" value="Chromosome"/>
</dbReference>
<dbReference type="GO" id="GO:0008320">
    <property type="term" value="F:protein transmembrane transporter activity"/>
    <property type="evidence" value="ECO:0007669"/>
    <property type="project" value="UniProtKB-UniRule"/>
</dbReference>
<evidence type="ECO:0000256" key="1">
    <source>
        <dbReference type="ARBA" id="ARBA00004370"/>
    </source>
</evidence>
<keyword evidence="11" id="KW-1185">Reference proteome</keyword>
<dbReference type="RefSeq" id="WP_053819739.1">
    <property type="nucleotide sequence ID" value="NZ_CP006911.1"/>
</dbReference>
<comment type="similarity">
    <text evidence="9">Belongs to the SecE/SEC61-gamma family.</text>
</comment>
<dbReference type="InterPro" id="IPR005807">
    <property type="entry name" value="SecE_bac"/>
</dbReference>
<evidence type="ECO:0000256" key="3">
    <source>
        <dbReference type="ARBA" id="ARBA00022475"/>
    </source>
</evidence>
<dbReference type="GO" id="GO:0009306">
    <property type="term" value="P:protein secretion"/>
    <property type="evidence" value="ECO:0007669"/>
    <property type="project" value="UniProtKB-UniRule"/>
</dbReference>
<comment type="subunit">
    <text evidence="9">Component of the Sec protein translocase complex. Heterotrimer consisting of SecY, SecE and SecG subunits. The heterotrimers can form oligomers, although 1 heterotrimer is thought to be able to translocate proteins. Interacts with the ribosome. Interacts with SecDF, and other proteins may be involved. Interacts with SecA.</text>
</comment>
<dbReference type="InterPro" id="IPR038379">
    <property type="entry name" value="SecE_sf"/>
</dbReference>
<dbReference type="EMBL" id="CP006911">
    <property type="protein sequence ID" value="ALE01524.1"/>
    <property type="molecule type" value="Genomic_DNA"/>
</dbReference>
<keyword evidence="3 9" id="KW-1003">Cell membrane</keyword>
<gene>
    <name evidence="9" type="primary">secE</name>
    <name evidence="10" type="ORF">W908_02235</name>
</gene>
<keyword evidence="8 9" id="KW-0472">Membrane</keyword>
<dbReference type="PANTHER" id="PTHR33910:SF1">
    <property type="entry name" value="PROTEIN TRANSLOCASE SUBUNIT SECE"/>
    <property type="match status" value="1"/>
</dbReference>
<evidence type="ECO:0000256" key="4">
    <source>
        <dbReference type="ARBA" id="ARBA00022692"/>
    </source>
</evidence>
<evidence type="ECO:0000256" key="2">
    <source>
        <dbReference type="ARBA" id="ARBA00022448"/>
    </source>
</evidence>
<keyword evidence="5 9" id="KW-0653">Protein transport</keyword>
<dbReference type="AlphaFoldDB" id="A0A0M4LZD3"/>